<evidence type="ECO:0000256" key="5">
    <source>
        <dbReference type="ARBA" id="ARBA00022801"/>
    </source>
</evidence>
<comment type="caution">
    <text evidence="8">The sequence shown here is derived from an EMBL/GenBank/DDBJ whole genome shotgun (WGS) entry which is preliminary data.</text>
</comment>
<gene>
    <name evidence="7 8" type="primary">ybeY</name>
    <name evidence="8" type="ORF">COY69_01545</name>
</gene>
<dbReference type="HAMAP" id="MF_00009">
    <property type="entry name" value="Endoribonucl_YbeY"/>
    <property type="match status" value="1"/>
</dbReference>
<protein>
    <recommendedName>
        <fullName evidence="7">Endoribonuclease YbeY</fullName>
        <ecNumber evidence="7">3.1.-.-</ecNumber>
    </recommendedName>
</protein>
<dbReference type="EMBL" id="PFMA01000039">
    <property type="protein sequence ID" value="PIY93452.1"/>
    <property type="molecule type" value="Genomic_DNA"/>
</dbReference>
<dbReference type="GO" id="GO:0004222">
    <property type="term" value="F:metalloendopeptidase activity"/>
    <property type="evidence" value="ECO:0007669"/>
    <property type="project" value="InterPro"/>
</dbReference>
<keyword evidence="5 7" id="KW-0378">Hydrolase</keyword>
<evidence type="ECO:0000256" key="1">
    <source>
        <dbReference type="ARBA" id="ARBA00010875"/>
    </source>
</evidence>
<keyword evidence="7" id="KW-0698">rRNA processing</keyword>
<dbReference type="SUPFAM" id="SSF55486">
    <property type="entry name" value="Metalloproteases ('zincins'), catalytic domain"/>
    <property type="match status" value="1"/>
</dbReference>
<dbReference type="AlphaFoldDB" id="A0A2M7RAD6"/>
<keyword evidence="3 7" id="KW-0479">Metal-binding</keyword>
<dbReference type="EC" id="3.1.-.-" evidence="7"/>
<dbReference type="Pfam" id="PF02130">
    <property type="entry name" value="YbeY"/>
    <property type="match status" value="1"/>
</dbReference>
<evidence type="ECO:0000256" key="6">
    <source>
        <dbReference type="ARBA" id="ARBA00022833"/>
    </source>
</evidence>
<feature type="binding site" evidence="7">
    <location>
        <position position="112"/>
    </location>
    <ligand>
        <name>Zn(2+)</name>
        <dbReference type="ChEBI" id="CHEBI:29105"/>
        <note>catalytic</note>
    </ligand>
</feature>
<evidence type="ECO:0000256" key="7">
    <source>
        <dbReference type="HAMAP-Rule" id="MF_00009"/>
    </source>
</evidence>
<organism evidence="8 9">
    <name type="scientific">Candidatus Magasanikbacteria bacterium CG_4_10_14_0_8_um_filter_32_14</name>
    <dbReference type="NCBI Taxonomy" id="1974640"/>
    <lineage>
        <taxon>Bacteria</taxon>
        <taxon>Candidatus Magasanikiibacteriota</taxon>
    </lineage>
</organism>
<feature type="binding site" evidence="7">
    <location>
        <position position="116"/>
    </location>
    <ligand>
        <name>Zn(2+)</name>
        <dbReference type="ChEBI" id="CHEBI:29105"/>
        <note>catalytic</note>
    </ligand>
</feature>
<dbReference type="GO" id="GO:0006364">
    <property type="term" value="P:rRNA processing"/>
    <property type="evidence" value="ECO:0007669"/>
    <property type="project" value="UniProtKB-UniRule"/>
</dbReference>
<dbReference type="InterPro" id="IPR023091">
    <property type="entry name" value="MetalPrtase_cat_dom_sf_prd"/>
</dbReference>
<dbReference type="GO" id="GO:0005737">
    <property type="term" value="C:cytoplasm"/>
    <property type="evidence" value="ECO:0007669"/>
    <property type="project" value="UniProtKB-SubCell"/>
</dbReference>
<dbReference type="PANTHER" id="PTHR46986">
    <property type="entry name" value="ENDORIBONUCLEASE YBEY, CHLOROPLASTIC"/>
    <property type="match status" value="1"/>
</dbReference>
<evidence type="ECO:0000256" key="2">
    <source>
        <dbReference type="ARBA" id="ARBA00022722"/>
    </source>
</evidence>
<keyword evidence="6 7" id="KW-0862">Zinc</keyword>
<sequence length="143" mass="16692">MECTVFKTVRNNFLSELEIKNIVFAIFKKNKKNGDISVHIVGDKKIRDLNKKYRSKDKVTDVLSFAIGEGDNILETEETDFGDIFVCLPQILRQAKENNISEREEMIRMLVHGVLHILGFDHMQEDEAKKMFNLQEKFVKKML</sequence>
<dbReference type="GO" id="GO:0004521">
    <property type="term" value="F:RNA endonuclease activity"/>
    <property type="evidence" value="ECO:0007669"/>
    <property type="project" value="UniProtKB-UniRule"/>
</dbReference>
<dbReference type="Gene3D" id="3.40.390.30">
    <property type="entry name" value="Metalloproteases ('zincins'), catalytic domain"/>
    <property type="match status" value="1"/>
</dbReference>
<comment type="cofactor">
    <cofactor evidence="7">
        <name>Zn(2+)</name>
        <dbReference type="ChEBI" id="CHEBI:29105"/>
    </cofactor>
    <text evidence="7">Binds 1 zinc ion.</text>
</comment>
<dbReference type="Proteomes" id="UP000229449">
    <property type="component" value="Unassembled WGS sequence"/>
</dbReference>
<dbReference type="GO" id="GO:0008270">
    <property type="term" value="F:zinc ion binding"/>
    <property type="evidence" value="ECO:0007669"/>
    <property type="project" value="UniProtKB-UniRule"/>
</dbReference>
<dbReference type="InterPro" id="IPR002036">
    <property type="entry name" value="YbeY"/>
</dbReference>
<accession>A0A2M7RAD6</accession>
<keyword evidence="7" id="KW-0690">Ribosome biogenesis</keyword>
<comment type="similarity">
    <text evidence="1 7">Belongs to the endoribonuclease YbeY family.</text>
</comment>
<dbReference type="PANTHER" id="PTHR46986:SF1">
    <property type="entry name" value="ENDORIBONUCLEASE YBEY, CHLOROPLASTIC"/>
    <property type="match status" value="1"/>
</dbReference>
<comment type="function">
    <text evidence="7">Single strand-specific metallo-endoribonuclease involved in late-stage 70S ribosome quality control and in maturation of the 3' terminus of the 16S rRNA.</text>
</comment>
<keyword evidence="4 7" id="KW-0255">Endonuclease</keyword>
<proteinExistence type="inferred from homology"/>
<evidence type="ECO:0000256" key="4">
    <source>
        <dbReference type="ARBA" id="ARBA00022759"/>
    </source>
</evidence>
<feature type="binding site" evidence="7">
    <location>
        <position position="122"/>
    </location>
    <ligand>
        <name>Zn(2+)</name>
        <dbReference type="ChEBI" id="CHEBI:29105"/>
        <note>catalytic</note>
    </ligand>
</feature>
<reference evidence="9" key="1">
    <citation type="submission" date="2017-09" db="EMBL/GenBank/DDBJ databases">
        <title>Depth-based differentiation of microbial function through sediment-hosted aquifers and enrichment of novel symbionts in the deep terrestrial subsurface.</title>
        <authorList>
            <person name="Probst A.J."/>
            <person name="Ladd B."/>
            <person name="Jarett J.K."/>
            <person name="Geller-Mcgrath D.E."/>
            <person name="Sieber C.M.K."/>
            <person name="Emerson J.B."/>
            <person name="Anantharaman K."/>
            <person name="Thomas B.C."/>
            <person name="Malmstrom R."/>
            <person name="Stieglmeier M."/>
            <person name="Klingl A."/>
            <person name="Woyke T."/>
            <person name="Ryan C.M."/>
            <person name="Banfield J.F."/>
        </authorList>
    </citation>
    <scope>NUCLEOTIDE SEQUENCE [LARGE SCALE GENOMIC DNA]</scope>
</reference>
<evidence type="ECO:0000256" key="3">
    <source>
        <dbReference type="ARBA" id="ARBA00022723"/>
    </source>
</evidence>
<comment type="subcellular location">
    <subcellularLocation>
        <location evidence="7">Cytoplasm</location>
    </subcellularLocation>
</comment>
<evidence type="ECO:0000313" key="9">
    <source>
        <dbReference type="Proteomes" id="UP000229449"/>
    </source>
</evidence>
<name>A0A2M7RAD6_9BACT</name>
<keyword evidence="7" id="KW-0963">Cytoplasm</keyword>
<dbReference type="InterPro" id="IPR020549">
    <property type="entry name" value="YbeY_CS"/>
</dbReference>
<dbReference type="PROSITE" id="PS01306">
    <property type="entry name" value="UPF0054"/>
    <property type="match status" value="1"/>
</dbReference>
<evidence type="ECO:0000313" key="8">
    <source>
        <dbReference type="EMBL" id="PIY93452.1"/>
    </source>
</evidence>
<keyword evidence="2 7" id="KW-0540">Nuclease</keyword>
<dbReference type="NCBIfam" id="TIGR00043">
    <property type="entry name" value="rRNA maturation RNase YbeY"/>
    <property type="match status" value="1"/>
</dbReference>